<proteinExistence type="predicted"/>
<evidence type="ECO:0000313" key="1">
    <source>
        <dbReference type="EMBL" id="KAG1806661.1"/>
    </source>
</evidence>
<sequence length="151" mass="17122">MNPAQNLIIIVYATTFQPGDVKFFIELGALDGGGDHPQAAGQTLSVLGPHQCENIRFEPNSGKLKGLGRRIALWCTLRFDDAGSFTRDRTIWWLQIWDWQYSTTSISVLSACLKIYSIDDMSQALQLPMRLLLHVPPMMKRRCRPNKQCGR</sequence>
<comment type="caution">
    <text evidence="1">The sequence shown here is derived from an EMBL/GenBank/DDBJ whole genome shotgun (WGS) entry which is preliminary data.</text>
</comment>
<accession>A0A9P7J7L6</accession>
<protein>
    <submittedName>
        <fullName evidence="1">Uncharacterized protein</fullName>
    </submittedName>
</protein>
<dbReference type="GeneID" id="64604059"/>
<dbReference type="AlphaFoldDB" id="A0A9P7J7L6"/>
<dbReference type="OrthoDB" id="2680732at2759"/>
<organism evidence="1 2">
    <name type="scientific">Suillus plorans</name>
    <dbReference type="NCBI Taxonomy" id="116603"/>
    <lineage>
        <taxon>Eukaryota</taxon>
        <taxon>Fungi</taxon>
        <taxon>Dikarya</taxon>
        <taxon>Basidiomycota</taxon>
        <taxon>Agaricomycotina</taxon>
        <taxon>Agaricomycetes</taxon>
        <taxon>Agaricomycetidae</taxon>
        <taxon>Boletales</taxon>
        <taxon>Suillineae</taxon>
        <taxon>Suillaceae</taxon>
        <taxon>Suillus</taxon>
    </lineage>
</organism>
<gene>
    <name evidence="1" type="ORF">HD556DRAFT_330228</name>
</gene>
<reference evidence="1" key="1">
    <citation type="journal article" date="2020" name="New Phytol.">
        <title>Comparative genomics reveals dynamic genome evolution in host specialist ectomycorrhizal fungi.</title>
        <authorList>
            <person name="Lofgren L.A."/>
            <person name="Nguyen N.H."/>
            <person name="Vilgalys R."/>
            <person name="Ruytinx J."/>
            <person name="Liao H.L."/>
            <person name="Branco S."/>
            <person name="Kuo A."/>
            <person name="LaButti K."/>
            <person name="Lipzen A."/>
            <person name="Andreopoulos W."/>
            <person name="Pangilinan J."/>
            <person name="Riley R."/>
            <person name="Hundley H."/>
            <person name="Na H."/>
            <person name="Barry K."/>
            <person name="Grigoriev I.V."/>
            <person name="Stajich J.E."/>
            <person name="Kennedy P.G."/>
        </authorList>
    </citation>
    <scope>NUCLEOTIDE SEQUENCE</scope>
    <source>
        <strain evidence="1">S12</strain>
    </source>
</reference>
<name>A0A9P7J7L6_9AGAM</name>
<dbReference type="Proteomes" id="UP000719766">
    <property type="component" value="Unassembled WGS sequence"/>
</dbReference>
<dbReference type="EMBL" id="JABBWE010000002">
    <property type="protein sequence ID" value="KAG1806661.1"/>
    <property type="molecule type" value="Genomic_DNA"/>
</dbReference>
<keyword evidence="2" id="KW-1185">Reference proteome</keyword>
<evidence type="ECO:0000313" key="2">
    <source>
        <dbReference type="Proteomes" id="UP000719766"/>
    </source>
</evidence>
<dbReference type="RefSeq" id="XP_041167132.1">
    <property type="nucleotide sequence ID" value="XM_041310295.1"/>
</dbReference>